<accession>A0A1I7JJF8</accession>
<evidence type="ECO:0000313" key="1">
    <source>
        <dbReference type="EMBL" id="SFU85309.1"/>
    </source>
</evidence>
<sequence length="105" mass="11699">MTITIRKNILMLLHVILLVLAILALNWQDKAVAGNDVRKPDLKESIVRETSERQEPACCLQKATHIAALKQEASLGFASFLVGEPLLRKKQPCQKTIALRRIAVS</sequence>
<protein>
    <submittedName>
        <fullName evidence="1">Uncharacterized protein</fullName>
    </submittedName>
</protein>
<dbReference type="AlphaFoldDB" id="A0A1I7JJF8"/>
<proteinExistence type="predicted"/>
<dbReference type="RefSeq" id="WP_139237177.1">
    <property type="nucleotide sequence ID" value="NZ_BMXC01000003.1"/>
</dbReference>
<evidence type="ECO:0000313" key="2">
    <source>
        <dbReference type="Proteomes" id="UP000182491"/>
    </source>
</evidence>
<organism evidence="1 2">
    <name type="scientific">Pontibacter akesuensis</name>
    <dbReference type="NCBI Taxonomy" id="388950"/>
    <lineage>
        <taxon>Bacteria</taxon>
        <taxon>Pseudomonadati</taxon>
        <taxon>Bacteroidota</taxon>
        <taxon>Cytophagia</taxon>
        <taxon>Cytophagales</taxon>
        <taxon>Hymenobacteraceae</taxon>
        <taxon>Pontibacter</taxon>
    </lineage>
</organism>
<reference evidence="2" key="1">
    <citation type="submission" date="2016-10" db="EMBL/GenBank/DDBJ databases">
        <authorList>
            <person name="Varghese N."/>
        </authorList>
    </citation>
    <scope>NUCLEOTIDE SEQUENCE [LARGE SCALE GENOMIC DNA]</scope>
    <source>
        <strain evidence="2">DSM 18820</strain>
    </source>
</reference>
<dbReference type="Proteomes" id="UP000182491">
    <property type="component" value="Unassembled WGS sequence"/>
</dbReference>
<name>A0A1I7JJF8_9BACT</name>
<gene>
    <name evidence="1" type="ORF">SAMN04487941_2944</name>
</gene>
<dbReference type="EMBL" id="FPCA01000003">
    <property type="protein sequence ID" value="SFU85309.1"/>
    <property type="molecule type" value="Genomic_DNA"/>
</dbReference>
<keyword evidence="2" id="KW-1185">Reference proteome</keyword>